<comment type="caution">
    <text evidence="5">The sequence shown here is derived from an EMBL/GenBank/DDBJ whole genome shotgun (WGS) entry which is preliminary data.</text>
</comment>
<evidence type="ECO:0000256" key="3">
    <source>
        <dbReference type="ARBA" id="ARBA00023002"/>
    </source>
</evidence>
<dbReference type="InterPro" id="IPR023210">
    <property type="entry name" value="NADP_OxRdtase_dom"/>
</dbReference>
<evidence type="ECO:0000259" key="4">
    <source>
        <dbReference type="Pfam" id="PF00248"/>
    </source>
</evidence>
<dbReference type="InterPro" id="IPR050523">
    <property type="entry name" value="AKR_Detox_Biosynth"/>
</dbReference>
<sequence>MTSSEPLQARYKPLGNSGFRVSVPIVGCMGIGSSKWLPWVLDPEDAAPILKAAYDLGATSWDTANIQILTKCFSYTAKPGTKLTGFLNSTDHTRYSNHMGLSRAATYEQATPIEETMRALHDLVQAGKVHYIGASSMFAYQFSMMQSCAGRVQKVAEKLDWPMADVALAWVQSKVSSPIVGVTSIKRIEAAVAAAHKSLDPEDIAYLEEPYVPRNISGFR</sequence>
<dbReference type="RefSeq" id="XP_064768320.1">
    <property type="nucleotide sequence ID" value="XM_064914772.1"/>
</dbReference>
<dbReference type="PANTHER" id="PTHR43364">
    <property type="entry name" value="NADH-SPECIFIC METHYLGLYOXAL REDUCTASE-RELATED"/>
    <property type="match status" value="1"/>
</dbReference>
<organism evidence="5 6">
    <name type="scientific">Myxozyma melibiosi</name>
    <dbReference type="NCBI Taxonomy" id="54550"/>
    <lineage>
        <taxon>Eukaryota</taxon>
        <taxon>Fungi</taxon>
        <taxon>Dikarya</taxon>
        <taxon>Ascomycota</taxon>
        <taxon>Saccharomycotina</taxon>
        <taxon>Lipomycetes</taxon>
        <taxon>Lipomycetales</taxon>
        <taxon>Lipomycetaceae</taxon>
        <taxon>Myxozyma</taxon>
    </lineage>
</organism>
<name>A0ABR1F634_9ASCO</name>
<evidence type="ECO:0000256" key="2">
    <source>
        <dbReference type="ARBA" id="ARBA00022857"/>
    </source>
</evidence>
<dbReference type="GeneID" id="90040284"/>
<feature type="domain" description="NADP-dependent oxidoreductase" evidence="4">
    <location>
        <begin position="143"/>
        <end position="209"/>
    </location>
</feature>
<keyword evidence="6" id="KW-1185">Reference proteome</keyword>
<reference evidence="5 6" key="1">
    <citation type="submission" date="2024-03" db="EMBL/GenBank/DDBJ databases">
        <title>Genome-scale model development and genomic sequencing of the oleaginous clade Lipomyces.</title>
        <authorList>
            <consortium name="Lawrence Berkeley National Laboratory"/>
            <person name="Czajka J.J."/>
            <person name="Han Y."/>
            <person name="Kim J."/>
            <person name="Mondo S.J."/>
            <person name="Hofstad B.A."/>
            <person name="Robles A."/>
            <person name="Haridas S."/>
            <person name="Riley R."/>
            <person name="LaButti K."/>
            <person name="Pangilinan J."/>
            <person name="Andreopoulos W."/>
            <person name="Lipzen A."/>
            <person name="Yan J."/>
            <person name="Wang M."/>
            <person name="Ng V."/>
            <person name="Grigoriev I.V."/>
            <person name="Spatafora J.W."/>
            <person name="Magnuson J.K."/>
            <person name="Baker S.E."/>
            <person name="Pomraning K.R."/>
        </authorList>
    </citation>
    <scope>NUCLEOTIDE SEQUENCE [LARGE SCALE GENOMIC DNA]</scope>
    <source>
        <strain evidence="5 6">Phaff 52-87</strain>
    </source>
</reference>
<evidence type="ECO:0000313" key="5">
    <source>
        <dbReference type="EMBL" id="KAK7205287.1"/>
    </source>
</evidence>
<dbReference type="EMBL" id="JBBJBU010000005">
    <property type="protein sequence ID" value="KAK7205287.1"/>
    <property type="molecule type" value="Genomic_DNA"/>
</dbReference>
<dbReference type="Proteomes" id="UP001498771">
    <property type="component" value="Unassembled WGS sequence"/>
</dbReference>
<protein>
    <submittedName>
        <fullName evidence="5">NADP-dependent oxidoreductase domain-containing protein</fullName>
    </submittedName>
</protein>
<feature type="domain" description="NADP-dependent oxidoreductase" evidence="4">
    <location>
        <begin position="88"/>
        <end position="137"/>
    </location>
</feature>
<evidence type="ECO:0000256" key="1">
    <source>
        <dbReference type="ARBA" id="ARBA00007905"/>
    </source>
</evidence>
<accession>A0ABR1F634</accession>
<dbReference type="InterPro" id="IPR036812">
    <property type="entry name" value="NAD(P)_OxRdtase_dom_sf"/>
</dbReference>
<keyword evidence="2" id="KW-0521">NADP</keyword>
<dbReference type="SUPFAM" id="SSF51430">
    <property type="entry name" value="NAD(P)-linked oxidoreductase"/>
    <property type="match status" value="1"/>
</dbReference>
<gene>
    <name evidence="5" type="ORF">BZA70DRAFT_304335</name>
</gene>
<proteinExistence type="inferred from homology"/>
<dbReference type="Pfam" id="PF00248">
    <property type="entry name" value="Aldo_ket_red"/>
    <property type="match status" value="2"/>
</dbReference>
<comment type="similarity">
    <text evidence="1">Belongs to the aldo/keto reductase family.</text>
</comment>
<dbReference type="Gene3D" id="3.20.20.100">
    <property type="entry name" value="NADP-dependent oxidoreductase domain"/>
    <property type="match status" value="3"/>
</dbReference>
<evidence type="ECO:0000313" key="6">
    <source>
        <dbReference type="Proteomes" id="UP001498771"/>
    </source>
</evidence>
<dbReference type="PANTHER" id="PTHR43364:SF9">
    <property type="entry name" value="OXIDOREDUCTASE"/>
    <property type="match status" value="1"/>
</dbReference>
<keyword evidence="3" id="KW-0560">Oxidoreductase</keyword>